<dbReference type="Proteomes" id="UP000682782">
    <property type="component" value="Chromosome"/>
</dbReference>
<keyword evidence="2" id="KW-1185">Reference proteome</keyword>
<organism evidence="1 2">
    <name type="scientific">Aristaeella hokkaidonensis</name>
    <dbReference type="NCBI Taxonomy" id="3046382"/>
    <lineage>
        <taxon>Bacteria</taxon>
        <taxon>Bacillati</taxon>
        <taxon>Bacillota</taxon>
        <taxon>Clostridia</taxon>
        <taxon>Eubacteriales</taxon>
        <taxon>Aristaeellaceae</taxon>
        <taxon>Aristaeella</taxon>
    </lineage>
</organism>
<protein>
    <submittedName>
        <fullName evidence="1">Threonine synthase</fullName>
        <ecNumber evidence="1">4.2.3.1</ecNumber>
    </submittedName>
</protein>
<gene>
    <name evidence="1" type="ORF">JYE49_07700</name>
</gene>
<reference evidence="1" key="1">
    <citation type="submission" date="2021-01" db="EMBL/GenBank/DDBJ databases">
        <title>Complete genome sequence of Clostridiales bacterium R-7.</title>
        <authorList>
            <person name="Mahoney-Kurpe S.C."/>
            <person name="Palevich N."/>
            <person name="Koike S."/>
            <person name="Moon C.D."/>
            <person name="Attwood G.T."/>
        </authorList>
    </citation>
    <scope>NUCLEOTIDE SEQUENCE</scope>
    <source>
        <strain evidence="1">R-7</strain>
    </source>
</reference>
<keyword evidence="1" id="KW-0456">Lyase</keyword>
<dbReference type="EC" id="4.2.3.1" evidence="1"/>
<accession>A0AC61MU92</accession>
<proteinExistence type="predicted"/>
<sequence>MSFFSTRGESCVTASQAILHGLAPDGGLYVPAMFPSVPMNRISSFCEMDYAARAVSILKRYLEDFNIPEIEEAVRAAYNTERFDTPEIAPVKQIDDATWVLELFHGPTLAFKDMALQLLPHLTRLAAVKNGEKREISILVATSGDTGKAALEGFRDVPGTSCTVFYPQEGVSDVQKLQMVTTGGNNTHVIAVKGNFDDAQTGVKELFSSPEFVKQMEERGKILSSANSINFGRLVPQIVYYFSAYADLVNKHAITPGDPVNFCVPTGNFGDILAGYYARNMGLPVNKLICASNRNNVLTDFFNSGTYSTHRTFFKTLSPSMDILVSSNLERLLYEAADRDGALIKRWMEQLKESGSYSIGEQRRDWMADVFWGDCADNKDTLKEIGKRFLEDHYLMDPHTAVGGHVLRQYRLKTNDATPTVLLSTASPYKFAADVLRGIAGADAAEGKDAFACSEELEKLTGVPMPAQVKALKDLPVRHTAECERDAMGEAVLKAFEL</sequence>
<dbReference type="EMBL" id="CP068393">
    <property type="protein sequence ID" value="QUC65772.1"/>
    <property type="molecule type" value="Genomic_DNA"/>
</dbReference>
<evidence type="ECO:0000313" key="2">
    <source>
        <dbReference type="Proteomes" id="UP000682782"/>
    </source>
</evidence>
<name>A0AC61MU92_9FIRM</name>
<evidence type="ECO:0000313" key="1">
    <source>
        <dbReference type="EMBL" id="QUC65772.1"/>
    </source>
</evidence>